<proteinExistence type="predicted"/>
<dbReference type="EMBL" id="CM017327">
    <property type="protein sequence ID" value="KAE8100340.1"/>
    <property type="molecule type" value="Genomic_DNA"/>
</dbReference>
<reference evidence="2 3" key="1">
    <citation type="submission" date="2019-06" db="EMBL/GenBank/DDBJ databases">
        <title>A chromosomal-level reference genome of Carpinus fangiana (Coryloideae, Betulaceae).</title>
        <authorList>
            <person name="Yang X."/>
            <person name="Wang Z."/>
            <person name="Zhang L."/>
            <person name="Hao G."/>
            <person name="Liu J."/>
            <person name="Yang Y."/>
        </authorList>
    </citation>
    <scope>NUCLEOTIDE SEQUENCE [LARGE SCALE GENOMIC DNA]</scope>
    <source>
        <strain evidence="2">Cfa_2016G</strain>
        <tissue evidence="2">Leaf</tissue>
    </source>
</reference>
<feature type="region of interest" description="Disordered" evidence="1">
    <location>
        <begin position="63"/>
        <end position="86"/>
    </location>
</feature>
<organism evidence="2 3">
    <name type="scientific">Carpinus fangiana</name>
    <dbReference type="NCBI Taxonomy" id="176857"/>
    <lineage>
        <taxon>Eukaryota</taxon>
        <taxon>Viridiplantae</taxon>
        <taxon>Streptophyta</taxon>
        <taxon>Embryophyta</taxon>
        <taxon>Tracheophyta</taxon>
        <taxon>Spermatophyta</taxon>
        <taxon>Magnoliopsida</taxon>
        <taxon>eudicotyledons</taxon>
        <taxon>Gunneridae</taxon>
        <taxon>Pentapetalae</taxon>
        <taxon>rosids</taxon>
        <taxon>fabids</taxon>
        <taxon>Fagales</taxon>
        <taxon>Betulaceae</taxon>
        <taxon>Carpinus</taxon>
    </lineage>
</organism>
<dbReference type="Proteomes" id="UP000327013">
    <property type="component" value="Chromosome 7"/>
</dbReference>
<evidence type="ECO:0000256" key="1">
    <source>
        <dbReference type="SAM" id="MobiDB-lite"/>
    </source>
</evidence>
<keyword evidence="3" id="KW-1185">Reference proteome</keyword>
<gene>
    <name evidence="2" type="ORF">FH972_018247</name>
</gene>
<evidence type="ECO:0000313" key="3">
    <source>
        <dbReference type="Proteomes" id="UP000327013"/>
    </source>
</evidence>
<protein>
    <submittedName>
        <fullName evidence="2">Uncharacterized protein</fullName>
    </submittedName>
</protein>
<dbReference type="AlphaFoldDB" id="A0A5N6RQE6"/>
<sequence>MASLRVWDRGSGGVEEEMTLGSAHPSQAIYGTLLAFDRAGNKVTVVMKYLPLLLLVWGLAGEERGGEGACGRQEYSADQRGAYGGA</sequence>
<evidence type="ECO:0000313" key="2">
    <source>
        <dbReference type="EMBL" id="KAE8100340.1"/>
    </source>
</evidence>
<accession>A0A5N6RQE6</accession>
<name>A0A5N6RQE6_9ROSI</name>